<comment type="caution">
    <text evidence="3">The sequence shown here is derived from an EMBL/GenBank/DDBJ whole genome shotgun (WGS) entry which is preliminary data.</text>
</comment>
<gene>
    <name evidence="3" type="ORF">E2C01_045217</name>
</gene>
<feature type="region of interest" description="Disordered" evidence="1">
    <location>
        <begin position="28"/>
        <end position="58"/>
    </location>
</feature>
<keyword evidence="4" id="KW-1185">Reference proteome</keyword>
<feature type="compositionally biased region" description="Basic and acidic residues" evidence="1">
    <location>
        <begin position="28"/>
        <end position="46"/>
    </location>
</feature>
<accession>A0A5B7G286</accession>
<dbReference type="Proteomes" id="UP000324222">
    <property type="component" value="Unassembled WGS sequence"/>
</dbReference>
<keyword evidence="2" id="KW-0472">Membrane</keyword>
<sequence>MDTNNGKDEYERQQNYCDTEDWSLLGNVHDKQHTPRKDENTCEKLPPETTTYTSDKTRDEGKLELWVIVTVAVSIVAVVSAVSKSKEKKKKKKKKKKEEGRRKKKKKKKSN</sequence>
<reference evidence="3 4" key="1">
    <citation type="submission" date="2019-05" db="EMBL/GenBank/DDBJ databases">
        <title>Another draft genome of Portunus trituberculatus and its Hox gene families provides insights of decapod evolution.</title>
        <authorList>
            <person name="Jeong J.-H."/>
            <person name="Song I."/>
            <person name="Kim S."/>
            <person name="Choi T."/>
            <person name="Kim D."/>
            <person name="Ryu S."/>
            <person name="Kim W."/>
        </authorList>
    </citation>
    <scope>NUCLEOTIDE SEQUENCE [LARGE SCALE GENOMIC DNA]</scope>
    <source>
        <tissue evidence="3">Muscle</tissue>
    </source>
</reference>
<name>A0A5B7G286_PORTR</name>
<proteinExistence type="predicted"/>
<protein>
    <submittedName>
        <fullName evidence="3">Uncharacterized protein</fullName>
    </submittedName>
</protein>
<feature type="compositionally biased region" description="Basic residues" evidence="1">
    <location>
        <begin position="86"/>
        <end position="111"/>
    </location>
</feature>
<organism evidence="3 4">
    <name type="scientific">Portunus trituberculatus</name>
    <name type="common">Swimming crab</name>
    <name type="synonym">Neptunus trituberculatus</name>
    <dbReference type="NCBI Taxonomy" id="210409"/>
    <lineage>
        <taxon>Eukaryota</taxon>
        <taxon>Metazoa</taxon>
        <taxon>Ecdysozoa</taxon>
        <taxon>Arthropoda</taxon>
        <taxon>Crustacea</taxon>
        <taxon>Multicrustacea</taxon>
        <taxon>Malacostraca</taxon>
        <taxon>Eumalacostraca</taxon>
        <taxon>Eucarida</taxon>
        <taxon>Decapoda</taxon>
        <taxon>Pleocyemata</taxon>
        <taxon>Brachyura</taxon>
        <taxon>Eubrachyura</taxon>
        <taxon>Portunoidea</taxon>
        <taxon>Portunidae</taxon>
        <taxon>Portuninae</taxon>
        <taxon>Portunus</taxon>
    </lineage>
</organism>
<dbReference type="AlphaFoldDB" id="A0A5B7G286"/>
<evidence type="ECO:0000256" key="2">
    <source>
        <dbReference type="SAM" id="Phobius"/>
    </source>
</evidence>
<evidence type="ECO:0000256" key="1">
    <source>
        <dbReference type="SAM" id="MobiDB-lite"/>
    </source>
</evidence>
<keyword evidence="2" id="KW-1133">Transmembrane helix</keyword>
<evidence type="ECO:0000313" key="3">
    <source>
        <dbReference type="EMBL" id="MPC51373.1"/>
    </source>
</evidence>
<feature type="region of interest" description="Disordered" evidence="1">
    <location>
        <begin position="82"/>
        <end position="111"/>
    </location>
</feature>
<dbReference type="EMBL" id="VSRR010010132">
    <property type="protein sequence ID" value="MPC51373.1"/>
    <property type="molecule type" value="Genomic_DNA"/>
</dbReference>
<keyword evidence="2" id="KW-0812">Transmembrane</keyword>
<evidence type="ECO:0000313" key="4">
    <source>
        <dbReference type="Proteomes" id="UP000324222"/>
    </source>
</evidence>
<feature type="transmembrane region" description="Helical" evidence="2">
    <location>
        <begin position="65"/>
        <end position="83"/>
    </location>
</feature>